<dbReference type="Gene3D" id="3.40.710.10">
    <property type="entry name" value="DD-peptidase/beta-lactamase superfamily"/>
    <property type="match status" value="1"/>
</dbReference>
<comment type="caution">
    <text evidence="3">The sequence shown here is derived from an EMBL/GenBank/DDBJ whole genome shotgun (WGS) entry which is preliminary data.</text>
</comment>
<sequence>MFKTVFSGCVLLAVTALLCACKPSKTVASNENFLESLMQANPTDFAAILDNRDSMRVQIVYTRIDRDKQNRPHFTDYFFNYKHAVYFYPASTVKMPVAFLAMEKANKLGIPLLSTMITEKGQEGLSAVYNDPTTADGRPSLAHYVKKIFLVSDNDANNRLYEFLDQQYLHDQLKTKGYPDAQIVRRLAIAMPESLHRITNPVRFLDTSGKLLYEQPLQNSNMEYLQRHDFLGKGYMNDSEVLVNEPMDFSRKNRVYLYDLHKVLRSVLFPAAVLEKERFDLKQEDYRFLYQYMSQLPSETRYPEYDTSAFYDAYCKFLLFGTQKHKSLPKHIRSFNKPGWSYGFLTDVAYIVDFEKNVEFMLSATIYCNSDGILNDDKYDYNTVGLPFLEKLGQTIYAYEVKRKRKHQPDLSVFKVNYDK</sequence>
<gene>
    <name evidence="3" type="ORF">ESA94_00125</name>
</gene>
<feature type="signal peptide" evidence="1">
    <location>
        <begin position="1"/>
        <end position="19"/>
    </location>
</feature>
<dbReference type="GO" id="GO:0030655">
    <property type="term" value="P:beta-lactam antibiotic catabolic process"/>
    <property type="evidence" value="ECO:0007669"/>
    <property type="project" value="InterPro"/>
</dbReference>
<evidence type="ECO:0000313" key="4">
    <source>
        <dbReference type="Proteomes" id="UP000290204"/>
    </source>
</evidence>
<evidence type="ECO:0000259" key="2">
    <source>
        <dbReference type="Pfam" id="PF13354"/>
    </source>
</evidence>
<dbReference type="InterPro" id="IPR045155">
    <property type="entry name" value="Beta-lactam_cat"/>
</dbReference>
<evidence type="ECO:0000256" key="1">
    <source>
        <dbReference type="SAM" id="SignalP"/>
    </source>
</evidence>
<dbReference type="PROSITE" id="PS51257">
    <property type="entry name" value="PROKAR_LIPOPROTEIN"/>
    <property type="match status" value="1"/>
</dbReference>
<dbReference type="Pfam" id="PF13354">
    <property type="entry name" value="Beta-lactamase2"/>
    <property type="match status" value="1"/>
</dbReference>
<organism evidence="3 4">
    <name type="scientific">Lacibacter luteus</name>
    <dbReference type="NCBI Taxonomy" id="2508719"/>
    <lineage>
        <taxon>Bacteria</taxon>
        <taxon>Pseudomonadati</taxon>
        <taxon>Bacteroidota</taxon>
        <taxon>Chitinophagia</taxon>
        <taxon>Chitinophagales</taxon>
        <taxon>Chitinophagaceae</taxon>
        <taxon>Lacibacter</taxon>
    </lineage>
</organism>
<dbReference type="Proteomes" id="UP000290204">
    <property type="component" value="Unassembled WGS sequence"/>
</dbReference>
<proteinExistence type="predicted"/>
<dbReference type="InterPro" id="IPR012338">
    <property type="entry name" value="Beta-lactam/transpept-like"/>
</dbReference>
<dbReference type="OrthoDB" id="1884322at2"/>
<evidence type="ECO:0000313" key="3">
    <source>
        <dbReference type="EMBL" id="RXK62839.1"/>
    </source>
</evidence>
<reference evidence="3 4" key="1">
    <citation type="submission" date="2019-01" db="EMBL/GenBank/DDBJ databases">
        <title>Lacibacter sp. strain TTM-7.</title>
        <authorList>
            <person name="Chen W.-M."/>
        </authorList>
    </citation>
    <scope>NUCLEOTIDE SEQUENCE [LARGE SCALE GENOMIC DNA]</scope>
    <source>
        <strain evidence="3 4">TTM-7</strain>
    </source>
</reference>
<accession>A0A4Q1CQ95</accession>
<keyword evidence="4" id="KW-1185">Reference proteome</keyword>
<dbReference type="EMBL" id="SDHW01000001">
    <property type="protein sequence ID" value="RXK62839.1"/>
    <property type="molecule type" value="Genomic_DNA"/>
</dbReference>
<dbReference type="AlphaFoldDB" id="A0A4Q1CQ95"/>
<dbReference type="SUPFAM" id="SSF56601">
    <property type="entry name" value="beta-lactamase/transpeptidase-like"/>
    <property type="match status" value="1"/>
</dbReference>
<feature type="domain" description="Beta-lactamase class A catalytic" evidence="2">
    <location>
        <begin position="79"/>
        <end position="352"/>
    </location>
</feature>
<protein>
    <recommendedName>
        <fullName evidence="2">Beta-lactamase class A catalytic domain-containing protein</fullName>
    </recommendedName>
</protein>
<name>A0A4Q1CQ95_9BACT</name>
<feature type="chain" id="PRO_5020898344" description="Beta-lactamase class A catalytic domain-containing protein" evidence="1">
    <location>
        <begin position="20"/>
        <end position="420"/>
    </location>
</feature>
<keyword evidence="1" id="KW-0732">Signal</keyword>
<dbReference type="GO" id="GO:0008800">
    <property type="term" value="F:beta-lactamase activity"/>
    <property type="evidence" value="ECO:0007669"/>
    <property type="project" value="InterPro"/>
</dbReference>